<dbReference type="Proteomes" id="UP000266861">
    <property type="component" value="Unassembled WGS sequence"/>
</dbReference>
<dbReference type="EMBL" id="PQFF01000204">
    <property type="protein sequence ID" value="RHZ74804.1"/>
    <property type="molecule type" value="Genomic_DNA"/>
</dbReference>
<gene>
    <name evidence="2" type="ORF">Glove_219g181</name>
</gene>
<evidence type="ECO:0000313" key="2">
    <source>
        <dbReference type="EMBL" id="RHZ74804.1"/>
    </source>
</evidence>
<dbReference type="AlphaFoldDB" id="A0A397INR9"/>
<feature type="compositionally biased region" description="Basic and acidic residues" evidence="1">
    <location>
        <begin position="62"/>
        <end position="71"/>
    </location>
</feature>
<keyword evidence="3" id="KW-1185">Reference proteome</keyword>
<feature type="region of interest" description="Disordered" evidence="1">
    <location>
        <begin position="21"/>
        <end position="71"/>
    </location>
</feature>
<organism evidence="2 3">
    <name type="scientific">Diversispora epigaea</name>
    <dbReference type="NCBI Taxonomy" id="1348612"/>
    <lineage>
        <taxon>Eukaryota</taxon>
        <taxon>Fungi</taxon>
        <taxon>Fungi incertae sedis</taxon>
        <taxon>Mucoromycota</taxon>
        <taxon>Glomeromycotina</taxon>
        <taxon>Glomeromycetes</taxon>
        <taxon>Diversisporales</taxon>
        <taxon>Diversisporaceae</taxon>
        <taxon>Diversispora</taxon>
    </lineage>
</organism>
<evidence type="ECO:0000256" key="1">
    <source>
        <dbReference type="SAM" id="MobiDB-lite"/>
    </source>
</evidence>
<sequence length="93" mass="10712">MSTQSEHNTPMTRRVALKELVPASSEESEIQCSVSSDTPTEISIPENQEQCEETYTPESSENSEHFKPEKKSWRSSIFFRVFGDRHLESFLEV</sequence>
<protein>
    <submittedName>
        <fullName evidence="2">Uncharacterized protein</fullName>
    </submittedName>
</protein>
<feature type="compositionally biased region" description="Polar residues" evidence="1">
    <location>
        <begin position="30"/>
        <end position="48"/>
    </location>
</feature>
<proteinExistence type="predicted"/>
<name>A0A397INR9_9GLOM</name>
<reference evidence="2 3" key="1">
    <citation type="submission" date="2018-08" db="EMBL/GenBank/DDBJ databases">
        <title>Genome and evolution of the arbuscular mycorrhizal fungus Diversispora epigaea (formerly Glomus versiforme) and its bacterial endosymbionts.</title>
        <authorList>
            <person name="Sun X."/>
            <person name="Fei Z."/>
            <person name="Harrison M."/>
        </authorList>
    </citation>
    <scope>NUCLEOTIDE SEQUENCE [LARGE SCALE GENOMIC DNA]</scope>
    <source>
        <strain evidence="2 3">IT104</strain>
    </source>
</reference>
<evidence type="ECO:0000313" key="3">
    <source>
        <dbReference type="Proteomes" id="UP000266861"/>
    </source>
</evidence>
<accession>A0A397INR9</accession>
<comment type="caution">
    <text evidence="2">The sequence shown here is derived from an EMBL/GenBank/DDBJ whole genome shotgun (WGS) entry which is preliminary data.</text>
</comment>